<gene>
    <name evidence="1" type="ORF">IW261DRAFT_1597416</name>
</gene>
<name>A0AA39NT70_9AGAR</name>
<feature type="non-terminal residue" evidence="1">
    <location>
        <position position="1"/>
    </location>
</feature>
<evidence type="ECO:0000313" key="2">
    <source>
        <dbReference type="Proteomes" id="UP001175227"/>
    </source>
</evidence>
<keyword evidence="2" id="KW-1185">Reference proteome</keyword>
<reference evidence="1" key="1">
    <citation type="submission" date="2023-06" db="EMBL/GenBank/DDBJ databases">
        <authorList>
            <consortium name="Lawrence Berkeley National Laboratory"/>
            <person name="Ahrendt S."/>
            <person name="Sahu N."/>
            <person name="Indic B."/>
            <person name="Wong-Bajracharya J."/>
            <person name="Merenyi Z."/>
            <person name="Ke H.-M."/>
            <person name="Monk M."/>
            <person name="Kocsube S."/>
            <person name="Drula E."/>
            <person name="Lipzen A."/>
            <person name="Balint B."/>
            <person name="Henrissat B."/>
            <person name="Andreopoulos B."/>
            <person name="Martin F.M."/>
            <person name="Harder C.B."/>
            <person name="Rigling D."/>
            <person name="Ford K.L."/>
            <person name="Foster G.D."/>
            <person name="Pangilinan J."/>
            <person name="Papanicolaou A."/>
            <person name="Barry K."/>
            <person name="LaButti K."/>
            <person name="Viragh M."/>
            <person name="Koriabine M."/>
            <person name="Yan M."/>
            <person name="Riley R."/>
            <person name="Champramary S."/>
            <person name="Plett K.L."/>
            <person name="Tsai I.J."/>
            <person name="Slot J."/>
            <person name="Sipos G."/>
            <person name="Plett J."/>
            <person name="Nagy L.G."/>
            <person name="Grigoriev I.V."/>
        </authorList>
    </citation>
    <scope>NUCLEOTIDE SEQUENCE</scope>
    <source>
        <strain evidence="1">ICMP 16352</strain>
    </source>
</reference>
<protein>
    <submittedName>
        <fullName evidence="1">Uncharacterized protein</fullName>
    </submittedName>
</protein>
<accession>A0AA39NT70</accession>
<dbReference type="AlphaFoldDB" id="A0AA39NT70"/>
<sequence length="160" mass="17887">LPPTDGDNSLLPPDPGLRFLLQGDDYQTREDHFCGPRLHRFLAGAAILFDLAHFAHDDDYSIVQALHEGGGGIDTSQLDDRLVVSHRRARELPLNSRPLQRRLRLLSPIEDSLNSTQAVDIPGHVNQLPCIDYGDYQGIRGLQARRTVTNITLTTTISWQ</sequence>
<organism evidence="1 2">
    <name type="scientific">Armillaria novae-zelandiae</name>
    <dbReference type="NCBI Taxonomy" id="153914"/>
    <lineage>
        <taxon>Eukaryota</taxon>
        <taxon>Fungi</taxon>
        <taxon>Dikarya</taxon>
        <taxon>Basidiomycota</taxon>
        <taxon>Agaricomycotina</taxon>
        <taxon>Agaricomycetes</taxon>
        <taxon>Agaricomycetidae</taxon>
        <taxon>Agaricales</taxon>
        <taxon>Marasmiineae</taxon>
        <taxon>Physalacriaceae</taxon>
        <taxon>Armillaria</taxon>
    </lineage>
</organism>
<evidence type="ECO:0000313" key="1">
    <source>
        <dbReference type="EMBL" id="KAK0471336.1"/>
    </source>
</evidence>
<dbReference type="Proteomes" id="UP001175227">
    <property type="component" value="Unassembled WGS sequence"/>
</dbReference>
<comment type="caution">
    <text evidence="1">The sequence shown here is derived from an EMBL/GenBank/DDBJ whole genome shotgun (WGS) entry which is preliminary data.</text>
</comment>
<proteinExistence type="predicted"/>
<dbReference type="EMBL" id="JAUEPR010000052">
    <property type="protein sequence ID" value="KAK0471336.1"/>
    <property type="molecule type" value="Genomic_DNA"/>
</dbReference>